<comment type="similarity">
    <text evidence="3">Belongs to the peptidase C56 family. HSP31-like subfamily.</text>
</comment>
<dbReference type="GO" id="GO:0005737">
    <property type="term" value="C:cytoplasm"/>
    <property type="evidence" value="ECO:0007669"/>
    <property type="project" value="TreeGrafter"/>
</dbReference>
<dbReference type="PANTHER" id="PTHR48094">
    <property type="entry name" value="PROTEIN/NUCLEIC ACID DEGLYCASE DJ-1-RELATED"/>
    <property type="match status" value="1"/>
</dbReference>
<keyword evidence="1" id="KW-0346">Stress response</keyword>
<sequence>MLRGIALTLVLVATTLCGSSLQAKSHSQSKGRVLVVLSSANELTLRNGQKYPTGFYLNEFAVPVKALIQAGYEPVFADPKGNVVKWDAHSASPRYFGGSEKALQDTIQFVEGLDSLKHPRSLASVNAEGINAYVGIVIPGGHAPLEDLMTDPDLGKILRAFHSAGKTTALICHGPVALASSLPDASGFHDALMTGNMNDIRQLAGGWPYAGYRMTVFSIPEEHFAETHQLNGQVFFYPATALTDAGATVETAKAWAPNVVTDRELITAQQPFSDKEFSAALIKALDNQTKPQDVPSLK</sequence>
<evidence type="ECO:0000256" key="2">
    <source>
        <dbReference type="ARBA" id="ARBA00023239"/>
    </source>
</evidence>
<name>A0AAV5NFY6_9PROT</name>
<evidence type="ECO:0000259" key="5">
    <source>
        <dbReference type="Pfam" id="PF01965"/>
    </source>
</evidence>
<keyword evidence="4" id="KW-0732">Signal</keyword>
<comment type="caution">
    <text evidence="6">The sequence shown here is derived from an EMBL/GenBank/DDBJ whole genome shotgun (WGS) entry which is preliminary data.</text>
</comment>
<accession>A0AAV5NFY6</accession>
<dbReference type="PANTHER" id="PTHR48094:SF11">
    <property type="entry name" value="GLUTATHIONE-INDEPENDENT GLYOXALASE HSP31-RELATED"/>
    <property type="match status" value="1"/>
</dbReference>
<reference evidence="7" key="1">
    <citation type="journal article" date="2019" name="Int. J. Syst. Evol. Microbiol.">
        <title>The Global Catalogue of Microorganisms (GCM) 10K type strain sequencing project: providing services to taxonomists for standard genome sequencing and annotation.</title>
        <authorList>
            <consortium name="The Broad Institute Genomics Platform"/>
            <consortium name="The Broad Institute Genome Sequencing Center for Infectious Disease"/>
            <person name="Wu L."/>
            <person name="Ma J."/>
        </authorList>
    </citation>
    <scope>NUCLEOTIDE SEQUENCE [LARGE SCALE GENOMIC DNA]</scope>
    <source>
        <strain evidence="7">NBRC 3267</strain>
    </source>
</reference>
<dbReference type="CDD" id="cd03141">
    <property type="entry name" value="GATase1_Hsp31_like"/>
    <property type="match status" value="1"/>
</dbReference>
<evidence type="ECO:0000256" key="4">
    <source>
        <dbReference type="SAM" id="SignalP"/>
    </source>
</evidence>
<evidence type="ECO:0000313" key="6">
    <source>
        <dbReference type="EMBL" id="GLQ63201.1"/>
    </source>
</evidence>
<evidence type="ECO:0000313" key="7">
    <source>
        <dbReference type="Proteomes" id="UP001156614"/>
    </source>
</evidence>
<feature type="signal peptide" evidence="4">
    <location>
        <begin position="1"/>
        <end position="23"/>
    </location>
</feature>
<dbReference type="InterPro" id="IPR002818">
    <property type="entry name" value="DJ-1/PfpI"/>
</dbReference>
<dbReference type="Proteomes" id="UP001156614">
    <property type="component" value="Unassembled WGS sequence"/>
</dbReference>
<dbReference type="AlphaFoldDB" id="A0AAV5NFY6"/>
<gene>
    <name evidence="6" type="ORF">GCM10007867_20460</name>
</gene>
<protein>
    <submittedName>
        <fullName evidence="6">Thiazole biosynthesis protein ThiJ</fullName>
    </submittedName>
</protein>
<dbReference type="GO" id="GO:0019172">
    <property type="term" value="F:glyoxalase III activity"/>
    <property type="evidence" value="ECO:0007669"/>
    <property type="project" value="TreeGrafter"/>
</dbReference>
<dbReference type="SUPFAM" id="SSF52317">
    <property type="entry name" value="Class I glutamine amidotransferase-like"/>
    <property type="match status" value="1"/>
</dbReference>
<evidence type="ECO:0000256" key="1">
    <source>
        <dbReference type="ARBA" id="ARBA00023016"/>
    </source>
</evidence>
<dbReference type="InterPro" id="IPR029062">
    <property type="entry name" value="Class_I_gatase-like"/>
</dbReference>
<keyword evidence="2" id="KW-0456">Lyase</keyword>
<organism evidence="6 7">
    <name type="scientific">Gluconobacter cerinus</name>
    <dbReference type="NCBI Taxonomy" id="38307"/>
    <lineage>
        <taxon>Bacteria</taxon>
        <taxon>Pseudomonadati</taxon>
        <taxon>Pseudomonadota</taxon>
        <taxon>Alphaproteobacteria</taxon>
        <taxon>Acetobacterales</taxon>
        <taxon>Acetobacteraceae</taxon>
        <taxon>Gluconobacter</taxon>
    </lineage>
</organism>
<feature type="chain" id="PRO_5043865209" evidence="4">
    <location>
        <begin position="24"/>
        <end position="298"/>
    </location>
</feature>
<proteinExistence type="inferred from homology"/>
<feature type="domain" description="DJ-1/PfpI" evidence="5">
    <location>
        <begin position="58"/>
        <end position="180"/>
    </location>
</feature>
<dbReference type="RefSeq" id="WP_244591098.1">
    <property type="nucleotide sequence ID" value="NZ_BEWM01000002.1"/>
</dbReference>
<dbReference type="InterPro" id="IPR050325">
    <property type="entry name" value="Prot/Nucl_acid_deglycase"/>
</dbReference>
<keyword evidence="7" id="KW-1185">Reference proteome</keyword>
<dbReference type="GO" id="GO:0019243">
    <property type="term" value="P:methylglyoxal catabolic process to D-lactate via S-lactoyl-glutathione"/>
    <property type="evidence" value="ECO:0007669"/>
    <property type="project" value="TreeGrafter"/>
</dbReference>
<evidence type="ECO:0000256" key="3">
    <source>
        <dbReference type="ARBA" id="ARBA00038493"/>
    </source>
</evidence>
<dbReference type="Pfam" id="PF01965">
    <property type="entry name" value="DJ-1_PfpI"/>
    <property type="match status" value="1"/>
</dbReference>
<dbReference type="Gene3D" id="3.40.50.880">
    <property type="match status" value="1"/>
</dbReference>
<dbReference type="EMBL" id="BSNU01000003">
    <property type="protein sequence ID" value="GLQ63201.1"/>
    <property type="molecule type" value="Genomic_DNA"/>
</dbReference>